<name>A0AAN8UA06_SOLBU</name>
<evidence type="ECO:0000313" key="1">
    <source>
        <dbReference type="EMBL" id="KAK6803898.1"/>
    </source>
</evidence>
<dbReference type="Proteomes" id="UP001371456">
    <property type="component" value="Unassembled WGS sequence"/>
</dbReference>
<reference evidence="1 2" key="1">
    <citation type="submission" date="2024-02" db="EMBL/GenBank/DDBJ databases">
        <title>de novo genome assembly of Solanum bulbocastanum strain 11H21.</title>
        <authorList>
            <person name="Hosaka A.J."/>
        </authorList>
    </citation>
    <scope>NUCLEOTIDE SEQUENCE [LARGE SCALE GENOMIC DNA]</scope>
    <source>
        <tissue evidence="1">Young leaves</tissue>
    </source>
</reference>
<evidence type="ECO:0000313" key="2">
    <source>
        <dbReference type="Proteomes" id="UP001371456"/>
    </source>
</evidence>
<dbReference type="EMBL" id="JBANQN010000001">
    <property type="protein sequence ID" value="KAK6803898.1"/>
    <property type="molecule type" value="Genomic_DNA"/>
</dbReference>
<keyword evidence="2" id="KW-1185">Reference proteome</keyword>
<protein>
    <submittedName>
        <fullName evidence="1">Uncharacterized protein</fullName>
    </submittedName>
</protein>
<accession>A0AAN8UA06</accession>
<dbReference type="AlphaFoldDB" id="A0AAN8UA06"/>
<gene>
    <name evidence="1" type="ORF">RDI58_001682</name>
</gene>
<organism evidence="1 2">
    <name type="scientific">Solanum bulbocastanum</name>
    <name type="common">Wild potato</name>
    <dbReference type="NCBI Taxonomy" id="147425"/>
    <lineage>
        <taxon>Eukaryota</taxon>
        <taxon>Viridiplantae</taxon>
        <taxon>Streptophyta</taxon>
        <taxon>Embryophyta</taxon>
        <taxon>Tracheophyta</taxon>
        <taxon>Spermatophyta</taxon>
        <taxon>Magnoliopsida</taxon>
        <taxon>eudicotyledons</taxon>
        <taxon>Gunneridae</taxon>
        <taxon>Pentapetalae</taxon>
        <taxon>asterids</taxon>
        <taxon>lamiids</taxon>
        <taxon>Solanales</taxon>
        <taxon>Solanaceae</taxon>
        <taxon>Solanoideae</taxon>
        <taxon>Solaneae</taxon>
        <taxon>Solanum</taxon>
    </lineage>
</organism>
<proteinExistence type="predicted"/>
<sequence length="119" mass="12910">MIAEESKNNNTFDEFSSADKHRRLPIRLSIVPNHNNQKRFSQKNKEGIAVEVNVELSSGAMIDGVKLAGAPVVMGQSWSTDSEEARSSLLSAKGGTVAEFSGSVVVQWWSSITSHLGHV</sequence>
<comment type="caution">
    <text evidence="1">The sequence shown here is derived from an EMBL/GenBank/DDBJ whole genome shotgun (WGS) entry which is preliminary data.</text>
</comment>